<evidence type="ECO:0000256" key="4">
    <source>
        <dbReference type="ARBA" id="ARBA00034924"/>
    </source>
</evidence>
<reference evidence="5 6" key="1">
    <citation type="submission" date="2024-02" db="EMBL/GenBank/DDBJ databases">
        <authorList>
            <person name="Daric V."/>
            <person name="Darras S."/>
        </authorList>
    </citation>
    <scope>NUCLEOTIDE SEQUENCE [LARGE SCALE GENOMIC DNA]</scope>
</reference>
<evidence type="ECO:0000313" key="6">
    <source>
        <dbReference type="Proteomes" id="UP001642483"/>
    </source>
</evidence>
<keyword evidence="6" id="KW-1185">Reference proteome</keyword>
<comment type="similarity">
    <text evidence="1">Belongs to the PhyH family.</text>
</comment>
<dbReference type="PANTHER" id="PTHR21308">
    <property type="entry name" value="PHYTANOYL-COA ALPHA-HYDROXYLASE"/>
    <property type="match status" value="1"/>
</dbReference>
<dbReference type="Gene3D" id="2.60.120.620">
    <property type="entry name" value="q2cbj1_9rhob like domain"/>
    <property type="match status" value="2"/>
</dbReference>
<comment type="caution">
    <text evidence="5">The sequence shown here is derived from an EMBL/GenBank/DDBJ whole genome shotgun (WGS) entry which is preliminary data.</text>
</comment>
<proteinExistence type="inferred from homology"/>
<evidence type="ECO:0000256" key="3">
    <source>
        <dbReference type="ARBA" id="ARBA00034921"/>
    </source>
</evidence>
<name>A0ABP0GSP1_CLALP</name>
<dbReference type="Proteomes" id="UP001642483">
    <property type="component" value="Unassembled WGS sequence"/>
</dbReference>
<sequence>MEAPNKCIPVLAILHPRDDRVLVETNHAFQLEQASPTSSTNNHERTWESHYTLKDFDILSEKDRKFYDKNGFFVVKNLIPKKDLDGYRKTFEEICNRTVSVQGLTIMRDVAIARSEFVPGEKAVTKIQSFQNDSYLFGIVNTLRIVTSQSANHVSKSKRRKLTCCVIMHCVIPRIGGGARMRAPVFKKENSGENVLKYVEAFIGKDIMAMHTMLINKPLDPGSKSSRHPMHQDLHYFPFRPANRIVGSWTAMQKVDRSNGCLVVLPGTHKSELLQHVYPEWEGDINKWYHGIRNYGSNSPRLHLVMDPGDTVFFHPLLIHGSGTNVTSGFRKAISCHYASSHCHYIDVKGTIQEHIETEMMADIKKKFKERAKFTTFKELWYNMARVARGERNNI</sequence>
<organism evidence="5 6">
    <name type="scientific">Clavelina lepadiformis</name>
    <name type="common">Light-bulb sea squirt</name>
    <name type="synonym">Ascidia lepadiformis</name>
    <dbReference type="NCBI Taxonomy" id="159417"/>
    <lineage>
        <taxon>Eukaryota</taxon>
        <taxon>Metazoa</taxon>
        <taxon>Chordata</taxon>
        <taxon>Tunicata</taxon>
        <taxon>Ascidiacea</taxon>
        <taxon>Aplousobranchia</taxon>
        <taxon>Clavelinidae</taxon>
        <taxon>Clavelina</taxon>
    </lineage>
</organism>
<protein>
    <recommendedName>
        <fullName evidence="2">phytanoyl-CoA dioxygenase</fullName>
        <ecNumber evidence="2">1.14.11.18</ecNumber>
    </recommendedName>
    <alternativeName>
        <fullName evidence="3">Phytanic acid oxidase</fullName>
    </alternativeName>
    <alternativeName>
        <fullName evidence="4">Phytanoyl-CoA alpha-hydroxylase</fullName>
    </alternativeName>
</protein>
<dbReference type="InterPro" id="IPR047128">
    <property type="entry name" value="PhyH"/>
</dbReference>
<accession>A0ABP0GSP1</accession>
<dbReference type="SUPFAM" id="SSF51197">
    <property type="entry name" value="Clavaminate synthase-like"/>
    <property type="match status" value="2"/>
</dbReference>
<evidence type="ECO:0000313" key="5">
    <source>
        <dbReference type="EMBL" id="CAK8694617.1"/>
    </source>
</evidence>
<dbReference type="EMBL" id="CAWYQH010000141">
    <property type="protein sequence ID" value="CAK8694617.1"/>
    <property type="molecule type" value="Genomic_DNA"/>
</dbReference>
<dbReference type="PANTHER" id="PTHR21308:SF1">
    <property type="entry name" value="PHYTANOYL-COA DIOXYGENASE, PEROXISOMAL"/>
    <property type="match status" value="1"/>
</dbReference>
<evidence type="ECO:0000256" key="1">
    <source>
        <dbReference type="ARBA" id="ARBA00005830"/>
    </source>
</evidence>
<dbReference type="InterPro" id="IPR008775">
    <property type="entry name" value="Phytyl_CoA_dOase-like"/>
</dbReference>
<dbReference type="Pfam" id="PF05721">
    <property type="entry name" value="PhyH"/>
    <property type="match status" value="1"/>
</dbReference>
<gene>
    <name evidence="5" type="ORF">CVLEPA_LOCUS27974</name>
</gene>
<dbReference type="EC" id="1.14.11.18" evidence="2"/>
<evidence type="ECO:0000256" key="2">
    <source>
        <dbReference type="ARBA" id="ARBA00034809"/>
    </source>
</evidence>